<name>A0A0D3I290_EMIH1</name>
<dbReference type="Proteomes" id="UP000013827">
    <property type="component" value="Unassembled WGS sequence"/>
</dbReference>
<keyword evidence="1" id="KW-0653">Protein transport</keyword>
<evidence type="ECO:0000256" key="2">
    <source>
        <dbReference type="SAM" id="MobiDB-lite"/>
    </source>
</evidence>
<dbReference type="GO" id="GO:0005643">
    <property type="term" value="C:nuclear pore"/>
    <property type="evidence" value="ECO:0007669"/>
    <property type="project" value="UniProtKB-UniRule"/>
</dbReference>
<dbReference type="PaxDb" id="2903-EOD05375"/>
<keyword evidence="1" id="KW-0539">Nucleus</keyword>
<reference evidence="4" key="2">
    <citation type="submission" date="2024-10" db="UniProtKB">
        <authorList>
            <consortium name="EnsemblProtists"/>
        </authorList>
    </citation>
    <scope>IDENTIFICATION</scope>
</reference>
<dbReference type="STRING" id="2903.R1CSV6"/>
<feature type="region of interest" description="Disordered" evidence="2">
    <location>
        <begin position="199"/>
        <end position="235"/>
    </location>
</feature>
<evidence type="ECO:0000313" key="5">
    <source>
        <dbReference type="Proteomes" id="UP000013827"/>
    </source>
</evidence>
<accession>A0A0D3I290</accession>
<dbReference type="InterPro" id="IPR007846">
    <property type="entry name" value="RRM_NUP35_dom"/>
</dbReference>
<feature type="domain" description="RRM Nup35-type" evidence="3">
    <location>
        <begin position="237"/>
        <end position="321"/>
    </location>
</feature>
<proteinExistence type="predicted"/>
<reference evidence="5" key="1">
    <citation type="journal article" date="2013" name="Nature">
        <title>Pan genome of the phytoplankton Emiliania underpins its global distribution.</title>
        <authorList>
            <person name="Read B.A."/>
            <person name="Kegel J."/>
            <person name="Klute M.J."/>
            <person name="Kuo A."/>
            <person name="Lefebvre S.C."/>
            <person name="Maumus F."/>
            <person name="Mayer C."/>
            <person name="Miller J."/>
            <person name="Monier A."/>
            <person name="Salamov A."/>
            <person name="Young J."/>
            <person name="Aguilar M."/>
            <person name="Claverie J.M."/>
            <person name="Frickenhaus S."/>
            <person name="Gonzalez K."/>
            <person name="Herman E.K."/>
            <person name="Lin Y.C."/>
            <person name="Napier J."/>
            <person name="Ogata H."/>
            <person name="Sarno A.F."/>
            <person name="Shmutz J."/>
            <person name="Schroeder D."/>
            <person name="de Vargas C."/>
            <person name="Verret F."/>
            <person name="von Dassow P."/>
            <person name="Valentin K."/>
            <person name="Van de Peer Y."/>
            <person name="Wheeler G."/>
            <person name="Dacks J.B."/>
            <person name="Delwiche C.F."/>
            <person name="Dyhrman S.T."/>
            <person name="Glockner G."/>
            <person name="John U."/>
            <person name="Richards T."/>
            <person name="Worden A.Z."/>
            <person name="Zhang X."/>
            <person name="Grigoriev I.V."/>
            <person name="Allen A.E."/>
            <person name="Bidle K."/>
            <person name="Borodovsky M."/>
            <person name="Bowler C."/>
            <person name="Brownlee C."/>
            <person name="Cock J.M."/>
            <person name="Elias M."/>
            <person name="Gladyshev V.N."/>
            <person name="Groth M."/>
            <person name="Guda C."/>
            <person name="Hadaegh A."/>
            <person name="Iglesias-Rodriguez M.D."/>
            <person name="Jenkins J."/>
            <person name="Jones B.M."/>
            <person name="Lawson T."/>
            <person name="Leese F."/>
            <person name="Lindquist E."/>
            <person name="Lobanov A."/>
            <person name="Lomsadze A."/>
            <person name="Malik S.B."/>
            <person name="Marsh M.E."/>
            <person name="Mackinder L."/>
            <person name="Mock T."/>
            <person name="Mueller-Roeber B."/>
            <person name="Pagarete A."/>
            <person name="Parker M."/>
            <person name="Probert I."/>
            <person name="Quesneville H."/>
            <person name="Raines C."/>
            <person name="Rensing S.A."/>
            <person name="Riano-Pachon D.M."/>
            <person name="Richier S."/>
            <person name="Rokitta S."/>
            <person name="Shiraiwa Y."/>
            <person name="Soanes D.M."/>
            <person name="van der Giezen M."/>
            <person name="Wahlund T.M."/>
            <person name="Williams B."/>
            <person name="Wilson W."/>
            <person name="Wolfe G."/>
            <person name="Wurch L.L."/>
        </authorList>
    </citation>
    <scope>NUCLEOTIDE SEQUENCE</scope>
</reference>
<protein>
    <recommendedName>
        <fullName evidence="3">RRM Nup35-type domain-containing protein</fullName>
    </recommendedName>
</protein>
<evidence type="ECO:0000256" key="1">
    <source>
        <dbReference type="PROSITE-ProRule" id="PRU00804"/>
    </source>
</evidence>
<dbReference type="AlphaFoldDB" id="A0A0D3I290"/>
<dbReference type="InterPro" id="IPR012677">
    <property type="entry name" value="Nucleotide-bd_a/b_plait_sf"/>
</dbReference>
<dbReference type="PROSITE" id="PS51472">
    <property type="entry name" value="RRM_NUP35"/>
    <property type="match status" value="1"/>
</dbReference>
<dbReference type="Gene3D" id="3.30.70.330">
    <property type="match status" value="1"/>
</dbReference>
<keyword evidence="1" id="KW-0811">Translocation</keyword>
<keyword evidence="5" id="KW-1185">Reference proteome</keyword>
<dbReference type="GO" id="GO:0051028">
    <property type="term" value="P:mRNA transport"/>
    <property type="evidence" value="ECO:0007669"/>
    <property type="project" value="UniProtKB-UniRule"/>
</dbReference>
<dbReference type="RefSeq" id="XP_005757804.1">
    <property type="nucleotide sequence ID" value="XM_005757747.1"/>
</dbReference>
<keyword evidence="1" id="KW-0813">Transport</keyword>
<dbReference type="EnsemblProtists" id="EOD05375">
    <property type="protein sequence ID" value="EOD05375"/>
    <property type="gene ID" value="EMIHUDRAFT_448634"/>
</dbReference>
<evidence type="ECO:0000259" key="3">
    <source>
        <dbReference type="PROSITE" id="PS51472"/>
    </source>
</evidence>
<feature type="region of interest" description="Disordered" evidence="2">
    <location>
        <begin position="1"/>
        <end position="38"/>
    </location>
</feature>
<sequence>MAAPACPAQTATRMPGSRSRATVAMAPPPPRSIGHSGATQTAPSVMVFLATLPMATELTWLISSPAAIALVTRTCLHRRSSWTMEAMRRVALSTLYSSGFPLRTPAPARRDQQGLPLSRQASGSLLFPGSTPGAHASPTSCFKSPAPFSTAAASGAASRSAFERSAARTPGEFSPQYVPSGAFAGGASETVRGQLDAPPLQSLHDLAPGSGDVSAATSQPAPSLAPSSLAPSQPASSEGGHWVTIFGYHSVAMVPQVLALLRPSGGQVVQQVPGSGAWLHLRLATWQQQQEVLARHGAVLHGCMIGVIAGVVPSGSMGASAAAAGPFQPAAAA</sequence>
<organism evidence="4 5">
    <name type="scientific">Emiliania huxleyi (strain CCMP1516)</name>
    <dbReference type="NCBI Taxonomy" id="280463"/>
    <lineage>
        <taxon>Eukaryota</taxon>
        <taxon>Haptista</taxon>
        <taxon>Haptophyta</taxon>
        <taxon>Prymnesiophyceae</taxon>
        <taxon>Isochrysidales</taxon>
        <taxon>Noelaerhabdaceae</taxon>
        <taxon>Emiliania</taxon>
    </lineage>
</organism>
<keyword evidence="1" id="KW-0906">Nuclear pore complex</keyword>
<keyword evidence="1" id="KW-0509">mRNA transport</keyword>
<dbReference type="Pfam" id="PF05172">
    <property type="entry name" value="RRM_Nup35"/>
    <property type="match status" value="1"/>
</dbReference>
<dbReference type="KEGG" id="ehx:EMIHUDRAFT_448634"/>
<feature type="compositionally biased region" description="Low complexity" evidence="2">
    <location>
        <begin position="214"/>
        <end position="235"/>
    </location>
</feature>
<feature type="region of interest" description="Disordered" evidence="2">
    <location>
        <begin position="120"/>
        <end position="140"/>
    </location>
</feature>
<dbReference type="HOGENOM" id="CLU_835747_0_0_1"/>
<evidence type="ECO:0000313" key="4">
    <source>
        <dbReference type="EnsemblProtists" id="EOD05375"/>
    </source>
</evidence>
<dbReference type="GeneID" id="17251591"/>